<keyword evidence="2" id="KW-1185">Reference proteome</keyword>
<protein>
    <submittedName>
        <fullName evidence="1">Uncharacterized protein</fullName>
    </submittedName>
</protein>
<reference evidence="1 2" key="1">
    <citation type="submission" date="2016-11" db="EMBL/GenBank/DDBJ databases">
        <title>The macronuclear genome of Stentor coeruleus: a giant cell with tiny introns.</title>
        <authorList>
            <person name="Slabodnick M."/>
            <person name="Ruby J.G."/>
            <person name="Reiff S.B."/>
            <person name="Swart E.C."/>
            <person name="Gosai S."/>
            <person name="Prabakaran S."/>
            <person name="Witkowska E."/>
            <person name="Larue G.E."/>
            <person name="Fisher S."/>
            <person name="Freeman R.M."/>
            <person name="Gunawardena J."/>
            <person name="Chu W."/>
            <person name="Stover N.A."/>
            <person name="Gregory B.D."/>
            <person name="Nowacki M."/>
            <person name="Derisi J."/>
            <person name="Roy S.W."/>
            <person name="Marshall W.F."/>
            <person name="Sood P."/>
        </authorList>
    </citation>
    <scope>NUCLEOTIDE SEQUENCE [LARGE SCALE GENOMIC DNA]</scope>
    <source>
        <strain evidence="1">WM001</strain>
    </source>
</reference>
<comment type="caution">
    <text evidence="1">The sequence shown here is derived from an EMBL/GenBank/DDBJ whole genome shotgun (WGS) entry which is preliminary data.</text>
</comment>
<accession>A0A1R2CG80</accession>
<organism evidence="1 2">
    <name type="scientific">Stentor coeruleus</name>
    <dbReference type="NCBI Taxonomy" id="5963"/>
    <lineage>
        <taxon>Eukaryota</taxon>
        <taxon>Sar</taxon>
        <taxon>Alveolata</taxon>
        <taxon>Ciliophora</taxon>
        <taxon>Postciliodesmatophora</taxon>
        <taxon>Heterotrichea</taxon>
        <taxon>Heterotrichida</taxon>
        <taxon>Stentoridae</taxon>
        <taxon>Stentor</taxon>
    </lineage>
</organism>
<evidence type="ECO:0000313" key="2">
    <source>
        <dbReference type="Proteomes" id="UP000187209"/>
    </source>
</evidence>
<dbReference type="EMBL" id="MPUH01000161">
    <property type="protein sequence ID" value="OMJ88031.1"/>
    <property type="molecule type" value="Genomic_DNA"/>
</dbReference>
<gene>
    <name evidence="1" type="ORF">SteCoe_10100</name>
</gene>
<sequence>MENNRSRTGRKPNLLTNILRKFNNPRCKKDNITVFFMRKLKYFLKKAANSTYPKINGKAFNILDCTKDNLWRSLTSIYKNNDQLISEAIKTLLEPKSETKIEKTNFGSKPKSFNKNFCKSFFNKKEHRDVFRLVLDLIFSTENYDELCYSFKFRCCDSEIKKHNDECRENWSRLKTYYGYYFFDELNIALDAFEVDKINDLNQFYYGDETDVLS</sequence>
<dbReference type="Proteomes" id="UP000187209">
    <property type="component" value="Unassembled WGS sequence"/>
</dbReference>
<dbReference type="AlphaFoldDB" id="A0A1R2CG80"/>
<proteinExistence type="predicted"/>
<evidence type="ECO:0000313" key="1">
    <source>
        <dbReference type="EMBL" id="OMJ88031.1"/>
    </source>
</evidence>
<name>A0A1R2CG80_9CILI</name>